<evidence type="ECO:0000313" key="1">
    <source>
        <dbReference type="EMBL" id="CDM98193.1"/>
    </source>
</evidence>
<proteinExistence type="predicted"/>
<name>A0A9P1P1V1_9CYAN</name>
<dbReference type="EMBL" id="FO818640">
    <property type="protein sequence ID" value="CDM98193.1"/>
    <property type="molecule type" value="Genomic_DNA"/>
</dbReference>
<reference evidence="1 2" key="1">
    <citation type="submission" date="2014-02" db="EMBL/GenBank/DDBJ databases">
        <authorList>
            <person name="Genoscope - CEA"/>
        </authorList>
    </citation>
    <scope>NUCLEOTIDE SEQUENCE [LARGE SCALE GENOMIC DNA]</scope>
    <source>
        <strain evidence="1 2">PCC 8005</strain>
    </source>
</reference>
<evidence type="ECO:0000313" key="2">
    <source>
        <dbReference type="Proteomes" id="UP000032946"/>
    </source>
</evidence>
<organism evidence="1 2">
    <name type="scientific">Limnospira indica PCC 8005</name>
    <dbReference type="NCBI Taxonomy" id="376219"/>
    <lineage>
        <taxon>Bacteria</taxon>
        <taxon>Bacillati</taxon>
        <taxon>Cyanobacteriota</taxon>
        <taxon>Cyanophyceae</taxon>
        <taxon>Oscillatoriophycideae</taxon>
        <taxon>Oscillatoriales</taxon>
        <taxon>Sirenicapillariaceae</taxon>
        <taxon>Limnospira</taxon>
    </lineage>
</organism>
<accession>A0A9P1P1V1</accession>
<gene>
    <name evidence="1" type="ORF">ARTHRO_60794</name>
</gene>
<sequence length="41" mass="4885">MWYNHQFAVNSTKLCQTMKDNGLLGGVLWREEIRFMFTGNF</sequence>
<keyword evidence="2" id="KW-1185">Reference proteome</keyword>
<dbReference type="Proteomes" id="UP000032946">
    <property type="component" value="Chromosome"/>
</dbReference>
<protein>
    <submittedName>
        <fullName evidence="1">Uncharacterized protein</fullName>
    </submittedName>
</protein>
<dbReference type="AlphaFoldDB" id="A0A9P1P1V1"/>